<dbReference type="EMBL" id="JAIWOZ010000004">
    <property type="protein sequence ID" value="KAH6605504.1"/>
    <property type="molecule type" value="Genomic_DNA"/>
</dbReference>
<protein>
    <recommendedName>
        <fullName evidence="2">Glycosyl transferase CAP10 domain-containing protein</fullName>
    </recommendedName>
</protein>
<sequence>MRLLEADFAGPIAGYAGAALLCSMLTQWLSARESEIYSEILCWATLPVLVTYQKPPRPESILGPVASGESKIPTPPRSSMWMVAGSVAIFSFFKTEIDAIRLLPALSPLLLAYQKYLGSISKPPVGLLSPIASTIWGTALVASLDIFIFSAGNIQESLFSVIPTAALLIVYAILFPRNGPSSLIPSINVEYAIRSLSIRIIILLSLLLGIDAISFGLIKTGVTTTVVVGLLKALSWYFVIRVARVAPWSVAPLIGTFSIASTSNPSNKSSDLQAAAYLFVSVISLGQLVSLLPKQAKLRLTLWAFGLISLIPFLLNLWMIRATYHSAKIFGPQREHPVEALVRNGRITFENLLKRQSQSYKEAVEEYRRRYSVEPPPGFEAWYEFAVHHQSPIIDDFDAIHHAVSPIWRISGQRVLEIMNQIYFVPNSEMWFCNFYGRYATTRCIHPSRIYDRHLEYQFDSLLKNLKGVLPDVQFLFNHFDEPRILIPEWAGEDAHSNQQLNARNMSRQPIWDEITKFCAFKKKTNATQLFDLPFVVDRSSAIDLCEHPEYHNLHGLFISPVSFSLVEGLVPALSTGSLSTMGDILFPSPAYTELEFTYDDAREVDWDAKRNNLHWAGSTTGGFASDANWSSYHRQRFVKLAQNIERQQHYYLRNTGGMVQRIASSFLNGRLFDVAFTRIFQCEKRYCRDQKRYFKVGGWEDKDRAFRSRLVFDLDGNGISGRYYKLLASKSAPLKQTLLREWHDDRLVPWVHYIPVSQSLEELPELISHLTSTEAGQRHAREIAEQGRVWFFKALREADMAVYIYRLLLELARLQDPSRAAGSPAAG</sequence>
<dbReference type="OrthoDB" id="202415at2759"/>
<comment type="caution">
    <text evidence="3">The sequence shown here is derived from an EMBL/GenBank/DDBJ whole genome shotgun (WGS) entry which is preliminary data.</text>
</comment>
<keyword evidence="1" id="KW-0472">Membrane</keyword>
<feature type="transmembrane region" description="Helical" evidence="1">
    <location>
        <begin position="274"/>
        <end position="293"/>
    </location>
</feature>
<feature type="transmembrane region" description="Helical" evidence="1">
    <location>
        <begin position="300"/>
        <end position="320"/>
    </location>
</feature>
<feature type="transmembrane region" description="Helical" evidence="1">
    <location>
        <begin position="125"/>
        <end position="151"/>
    </location>
</feature>
<dbReference type="AlphaFoldDB" id="A0A9P8QI26"/>
<organism evidence="3 4">
    <name type="scientific">Trichoderma cornu-damae</name>
    <dbReference type="NCBI Taxonomy" id="654480"/>
    <lineage>
        <taxon>Eukaryota</taxon>
        <taxon>Fungi</taxon>
        <taxon>Dikarya</taxon>
        <taxon>Ascomycota</taxon>
        <taxon>Pezizomycotina</taxon>
        <taxon>Sordariomycetes</taxon>
        <taxon>Hypocreomycetidae</taxon>
        <taxon>Hypocreales</taxon>
        <taxon>Hypocreaceae</taxon>
        <taxon>Trichoderma</taxon>
    </lineage>
</organism>
<keyword evidence="1" id="KW-0812">Transmembrane</keyword>
<dbReference type="InterPro" id="IPR006598">
    <property type="entry name" value="CAP10"/>
</dbReference>
<evidence type="ECO:0000313" key="3">
    <source>
        <dbReference type="EMBL" id="KAH6605504.1"/>
    </source>
</evidence>
<evidence type="ECO:0000256" key="1">
    <source>
        <dbReference type="SAM" id="Phobius"/>
    </source>
</evidence>
<keyword evidence="4" id="KW-1185">Reference proteome</keyword>
<accession>A0A9P8QI26</accession>
<feature type="transmembrane region" description="Helical" evidence="1">
    <location>
        <begin position="245"/>
        <end position="262"/>
    </location>
</feature>
<feature type="transmembrane region" description="Helical" evidence="1">
    <location>
        <begin position="196"/>
        <end position="215"/>
    </location>
</feature>
<feature type="domain" description="Glycosyl transferase CAP10" evidence="2">
    <location>
        <begin position="529"/>
        <end position="819"/>
    </location>
</feature>
<dbReference type="PANTHER" id="PTHR12203">
    <property type="entry name" value="KDEL LYS-ASP-GLU-LEU CONTAINING - RELATED"/>
    <property type="match status" value="1"/>
</dbReference>
<dbReference type="Proteomes" id="UP000827724">
    <property type="component" value="Unassembled WGS sequence"/>
</dbReference>
<reference evidence="3" key="1">
    <citation type="submission" date="2021-08" db="EMBL/GenBank/DDBJ databases">
        <title>Chromosome-Level Trichoderma cornu-damae using Hi-C Data.</title>
        <authorList>
            <person name="Kim C.S."/>
        </authorList>
    </citation>
    <scope>NUCLEOTIDE SEQUENCE</scope>
    <source>
        <strain evidence="3">KA19-0412C</strain>
    </source>
</reference>
<dbReference type="InterPro" id="IPR051091">
    <property type="entry name" value="O-Glucosyltr/Glycosyltrsf_90"/>
</dbReference>
<dbReference type="SMART" id="SM00672">
    <property type="entry name" value="CAP10"/>
    <property type="match status" value="1"/>
</dbReference>
<gene>
    <name evidence="3" type="ORF">Trco_004657</name>
</gene>
<evidence type="ECO:0000259" key="2">
    <source>
        <dbReference type="SMART" id="SM00672"/>
    </source>
</evidence>
<dbReference type="PANTHER" id="PTHR12203:SF61">
    <property type="entry name" value="CAPSULE PROTEIN"/>
    <property type="match status" value="1"/>
</dbReference>
<name>A0A9P8QI26_9HYPO</name>
<proteinExistence type="predicted"/>
<dbReference type="Pfam" id="PF05686">
    <property type="entry name" value="Glyco_transf_90"/>
    <property type="match status" value="1"/>
</dbReference>
<evidence type="ECO:0000313" key="4">
    <source>
        <dbReference type="Proteomes" id="UP000827724"/>
    </source>
</evidence>
<keyword evidence="1" id="KW-1133">Transmembrane helix</keyword>
<feature type="transmembrane region" description="Helical" evidence="1">
    <location>
        <begin position="157"/>
        <end position="175"/>
    </location>
</feature>